<accession>A0A7R8WP91</accession>
<name>A0A7R8WP91_9CRUS</name>
<evidence type="ECO:0000256" key="5">
    <source>
        <dbReference type="ARBA" id="ARBA00023203"/>
    </source>
</evidence>
<evidence type="ECO:0000256" key="1">
    <source>
        <dbReference type="ARBA" id="ARBA00022741"/>
    </source>
</evidence>
<dbReference type="InterPro" id="IPR001609">
    <property type="entry name" value="Myosin_head_motor_dom-like"/>
</dbReference>
<evidence type="ECO:0000256" key="6">
    <source>
        <dbReference type="PROSITE-ProRule" id="PRU00782"/>
    </source>
</evidence>
<dbReference type="OrthoDB" id="2914378at2759"/>
<keyword evidence="3 6" id="KW-0518">Myosin</keyword>
<protein>
    <submittedName>
        <fullName evidence="7">Uncharacterized protein</fullName>
    </submittedName>
</protein>
<reference evidence="7" key="1">
    <citation type="submission" date="2020-11" db="EMBL/GenBank/DDBJ databases">
        <authorList>
            <person name="Tran Van P."/>
        </authorList>
    </citation>
    <scope>NUCLEOTIDE SEQUENCE</scope>
</reference>
<dbReference type="SMART" id="SM00242">
    <property type="entry name" value="MYSc"/>
    <property type="match status" value="1"/>
</dbReference>
<proteinExistence type="inferred from homology"/>
<evidence type="ECO:0000256" key="4">
    <source>
        <dbReference type="ARBA" id="ARBA00023175"/>
    </source>
</evidence>
<dbReference type="GO" id="GO:0000146">
    <property type="term" value="F:microfilament motor activity"/>
    <property type="evidence" value="ECO:0007669"/>
    <property type="project" value="TreeGrafter"/>
</dbReference>
<dbReference type="InterPro" id="IPR036961">
    <property type="entry name" value="Kinesin_motor_dom_sf"/>
</dbReference>
<gene>
    <name evidence="7" type="ORF">CTOB1V02_LOCUS12425</name>
</gene>
<evidence type="ECO:0000313" key="7">
    <source>
        <dbReference type="EMBL" id="CAD7234609.1"/>
    </source>
</evidence>
<keyword evidence="2 6" id="KW-0067">ATP-binding</keyword>
<keyword evidence="1 6" id="KW-0547">Nucleotide-binding</keyword>
<dbReference type="Gene3D" id="3.40.850.10">
    <property type="entry name" value="Kinesin motor domain"/>
    <property type="match status" value="1"/>
</dbReference>
<dbReference type="Gene3D" id="1.20.58.530">
    <property type="match status" value="1"/>
</dbReference>
<sequence>AKSDDQLESDQALLNDGSVWIVHKKGFSRGEVLSKEPDPAAEESDAAGGGASRVKVRIEANGDELTVDEEDVEKANPTSLDFVEDLTHLRHVNESSCLNVLRHRYSENLIHTNAGPPITLILNPTSPLAVYSEKVAIAAHSAYRAIAEPPVVAHLFAGCRSDDMPPHIYSVAQRAHSALLSSRRDQSIVLLGRSGAGKTCNFQHVLNYLVQVGTGAGTGACPLTPVKLAAIFTLLESFGSCRTLLNTSASRFTKLFALDFDPNGTIVSASLQCLMLEKSRVSCRPEGQPSFHVFYQFLAGLDPGSRSELGLDGKLSETNLLDDRQTASMAWARVTSAMHALEFPADPVRAIYAVLAAIYHLGAAGLERSVHGRFQFVRPNSANLAASLLGVSPEELLRMLSTEGGDDPLGGLAAGLYGEVVAGVVALINRAISTPTATSSSLHSILVVDTPGFQNPASLPPSRASPSASPTLPKASFADLCHNYVQERLQLLFHATTFESARDRYAQEHIDFDISSLLESSALSTPAPMVNFLDRHTESSAGRQTFGAATDGSKGLLWLLDDEALVPGGSDSSFVDKLQASHSSRGKRHSSVARTVI</sequence>
<dbReference type="Pfam" id="PF00063">
    <property type="entry name" value="Myosin_head"/>
    <property type="match status" value="1"/>
</dbReference>
<dbReference type="PRINTS" id="PR00193">
    <property type="entry name" value="MYOSINHEAVY"/>
</dbReference>
<comment type="caution">
    <text evidence="6">Lacks conserved residue(s) required for the propagation of feature annotation.</text>
</comment>
<dbReference type="Gene3D" id="1.20.120.720">
    <property type="entry name" value="Myosin VI head, motor domain, U50 subdomain"/>
    <property type="match status" value="1"/>
</dbReference>
<dbReference type="GO" id="GO:0051015">
    <property type="term" value="F:actin filament binding"/>
    <property type="evidence" value="ECO:0007669"/>
    <property type="project" value="TreeGrafter"/>
</dbReference>
<dbReference type="GO" id="GO:0007015">
    <property type="term" value="P:actin filament organization"/>
    <property type="evidence" value="ECO:0007669"/>
    <property type="project" value="TreeGrafter"/>
</dbReference>
<dbReference type="AlphaFoldDB" id="A0A7R8WP91"/>
<dbReference type="EMBL" id="OB669227">
    <property type="protein sequence ID" value="CAD7234609.1"/>
    <property type="molecule type" value="Genomic_DNA"/>
</dbReference>
<dbReference type="GO" id="GO:0005737">
    <property type="term" value="C:cytoplasm"/>
    <property type="evidence" value="ECO:0007669"/>
    <property type="project" value="TreeGrafter"/>
</dbReference>
<dbReference type="GO" id="GO:0016020">
    <property type="term" value="C:membrane"/>
    <property type="evidence" value="ECO:0007669"/>
    <property type="project" value="TreeGrafter"/>
</dbReference>
<keyword evidence="4 6" id="KW-0505">Motor protein</keyword>
<organism evidence="7">
    <name type="scientific">Cyprideis torosa</name>
    <dbReference type="NCBI Taxonomy" id="163714"/>
    <lineage>
        <taxon>Eukaryota</taxon>
        <taxon>Metazoa</taxon>
        <taxon>Ecdysozoa</taxon>
        <taxon>Arthropoda</taxon>
        <taxon>Crustacea</taxon>
        <taxon>Oligostraca</taxon>
        <taxon>Ostracoda</taxon>
        <taxon>Podocopa</taxon>
        <taxon>Podocopida</taxon>
        <taxon>Cytherocopina</taxon>
        <taxon>Cytheroidea</taxon>
        <taxon>Cytherideidae</taxon>
        <taxon>Cyprideis</taxon>
    </lineage>
</organism>
<dbReference type="GO" id="GO:0005524">
    <property type="term" value="F:ATP binding"/>
    <property type="evidence" value="ECO:0007669"/>
    <property type="project" value="UniProtKB-UniRule"/>
</dbReference>
<dbReference type="GO" id="GO:0016459">
    <property type="term" value="C:myosin complex"/>
    <property type="evidence" value="ECO:0007669"/>
    <property type="project" value="UniProtKB-KW"/>
</dbReference>
<dbReference type="PANTHER" id="PTHR13140">
    <property type="entry name" value="MYOSIN"/>
    <property type="match status" value="1"/>
</dbReference>
<dbReference type="Gene3D" id="1.10.10.820">
    <property type="match status" value="1"/>
</dbReference>
<evidence type="ECO:0000256" key="3">
    <source>
        <dbReference type="ARBA" id="ARBA00023123"/>
    </source>
</evidence>
<comment type="similarity">
    <text evidence="6">Belongs to the TRAFAC class myosin-kinesin ATPase superfamily. Myosin family.</text>
</comment>
<dbReference type="InterPro" id="IPR027417">
    <property type="entry name" value="P-loop_NTPase"/>
</dbReference>
<keyword evidence="5 6" id="KW-0009">Actin-binding</keyword>
<dbReference type="PANTHER" id="PTHR13140:SF706">
    <property type="entry name" value="DILUTE CLASS UNCONVENTIONAL MYOSIN, ISOFORM C"/>
    <property type="match status" value="1"/>
</dbReference>
<feature type="binding site" evidence="6">
    <location>
        <begin position="192"/>
        <end position="199"/>
    </location>
    <ligand>
        <name>ATP</name>
        <dbReference type="ChEBI" id="CHEBI:30616"/>
    </ligand>
</feature>
<feature type="non-terminal residue" evidence="7">
    <location>
        <position position="1"/>
    </location>
</feature>
<dbReference type="PROSITE" id="PS51456">
    <property type="entry name" value="MYOSIN_MOTOR"/>
    <property type="match status" value="1"/>
</dbReference>
<evidence type="ECO:0000256" key="2">
    <source>
        <dbReference type="ARBA" id="ARBA00022840"/>
    </source>
</evidence>
<dbReference type="SUPFAM" id="SSF52540">
    <property type="entry name" value="P-loop containing nucleoside triphosphate hydrolases"/>
    <property type="match status" value="1"/>
</dbReference>